<dbReference type="InterPro" id="IPR036956">
    <property type="entry name" value="Impact_N_sf"/>
</dbReference>
<feature type="domain" description="Impact N-terminal" evidence="2">
    <location>
        <begin position="71"/>
        <end position="183"/>
    </location>
</feature>
<comment type="caution">
    <text evidence="4">The sequence shown here is derived from an EMBL/GenBank/DDBJ whole genome shotgun (WGS) entry which is preliminary data.</text>
</comment>
<dbReference type="SUPFAM" id="SSF54211">
    <property type="entry name" value="Ribosomal protein S5 domain 2-like"/>
    <property type="match status" value="1"/>
</dbReference>
<dbReference type="PANTHER" id="PTHR16301:SF20">
    <property type="entry name" value="IMPACT FAMILY MEMBER YIGZ"/>
    <property type="match status" value="1"/>
</dbReference>
<comment type="similarity">
    <text evidence="1">Belongs to the IMPACT family.</text>
</comment>
<dbReference type="InterPro" id="IPR015269">
    <property type="entry name" value="UPF0029_Impact_C"/>
</dbReference>
<dbReference type="InterPro" id="IPR023582">
    <property type="entry name" value="Impact"/>
</dbReference>
<dbReference type="GO" id="GO:0006446">
    <property type="term" value="P:regulation of translational initiation"/>
    <property type="evidence" value="ECO:0007669"/>
    <property type="project" value="TreeGrafter"/>
</dbReference>
<sequence length="271" mass="28673">MARSGNRFVFLSVNFPAGQTPAATGSGVSCRRRTGRPPGVRLEGVTLPGSPTSTASYTTIGGEHRHELEIKRSRFITVLRRVESEDEARALVAGLRREFHDARHHCSAFVLGPDRGVQRSSDDGEPSGTAGLPMLEALTRRETAPGVADLSDVAAVVVRYFGGILLGAGGLVRAYSDSVSQALATARLVPRRRMRLFAVRAGHAAAGRLENELRAAGITVLETGYDAGGALITVALADQAPVVEAFRDRLAALTAGGPEPEPRGTEWVDLA</sequence>
<dbReference type="InterPro" id="IPR001498">
    <property type="entry name" value="Impact_N"/>
</dbReference>
<proteinExistence type="inferred from homology"/>
<feature type="domain" description="UPF0029" evidence="3">
    <location>
        <begin position="200"/>
        <end position="256"/>
    </location>
</feature>
<organism evidence="4 5">
    <name type="scientific">Arthrobacter mobilis</name>
    <dbReference type="NCBI Taxonomy" id="2724944"/>
    <lineage>
        <taxon>Bacteria</taxon>
        <taxon>Bacillati</taxon>
        <taxon>Actinomycetota</taxon>
        <taxon>Actinomycetes</taxon>
        <taxon>Micrococcales</taxon>
        <taxon>Micrococcaceae</taxon>
        <taxon>Arthrobacter</taxon>
    </lineage>
</organism>
<dbReference type="InterPro" id="IPR020568">
    <property type="entry name" value="Ribosomal_Su5_D2-typ_SF"/>
</dbReference>
<dbReference type="Gene3D" id="3.30.230.30">
    <property type="entry name" value="Impact, N-terminal domain"/>
    <property type="match status" value="1"/>
</dbReference>
<dbReference type="AlphaFoldDB" id="A0A7X6HET7"/>
<accession>A0A7X6HET7</accession>
<evidence type="ECO:0000259" key="2">
    <source>
        <dbReference type="Pfam" id="PF01205"/>
    </source>
</evidence>
<dbReference type="EMBL" id="JAAZSQ010000016">
    <property type="protein sequence ID" value="NKX55834.1"/>
    <property type="molecule type" value="Genomic_DNA"/>
</dbReference>
<dbReference type="Pfam" id="PF01205">
    <property type="entry name" value="Impact_N"/>
    <property type="match status" value="1"/>
</dbReference>
<evidence type="ECO:0000259" key="3">
    <source>
        <dbReference type="Pfam" id="PF09186"/>
    </source>
</evidence>
<evidence type="ECO:0000256" key="1">
    <source>
        <dbReference type="ARBA" id="ARBA00007665"/>
    </source>
</evidence>
<dbReference type="Proteomes" id="UP000544090">
    <property type="component" value="Unassembled WGS sequence"/>
</dbReference>
<protein>
    <submittedName>
        <fullName evidence="4">YigZ family protein</fullName>
    </submittedName>
</protein>
<dbReference type="GO" id="GO:0005737">
    <property type="term" value="C:cytoplasm"/>
    <property type="evidence" value="ECO:0007669"/>
    <property type="project" value="TreeGrafter"/>
</dbReference>
<evidence type="ECO:0000313" key="4">
    <source>
        <dbReference type="EMBL" id="NKX55834.1"/>
    </source>
</evidence>
<reference evidence="4 5" key="1">
    <citation type="submission" date="2020-04" db="EMBL/GenBank/DDBJ databases">
        <title>Arthrobacter sp. nov.</title>
        <authorList>
            <person name="Liu S."/>
        </authorList>
    </citation>
    <scope>NUCLEOTIDE SEQUENCE [LARGE SCALE GENOMIC DNA]</scope>
    <source>
        <strain evidence="4 5">E918</strain>
    </source>
</reference>
<name>A0A7X6HET7_9MICC</name>
<dbReference type="PROSITE" id="PS51257">
    <property type="entry name" value="PROKAR_LIPOPROTEIN"/>
    <property type="match status" value="1"/>
</dbReference>
<evidence type="ECO:0000313" key="5">
    <source>
        <dbReference type="Proteomes" id="UP000544090"/>
    </source>
</evidence>
<dbReference type="PANTHER" id="PTHR16301">
    <property type="entry name" value="IMPACT-RELATED"/>
    <property type="match status" value="1"/>
</dbReference>
<gene>
    <name evidence="4" type="ORF">HGG74_15065</name>
</gene>
<keyword evidence="5" id="KW-1185">Reference proteome</keyword>
<dbReference type="Pfam" id="PF09186">
    <property type="entry name" value="DUF1949"/>
    <property type="match status" value="1"/>
</dbReference>